<dbReference type="InterPro" id="IPR045852">
    <property type="entry name" value="UNC80_central"/>
</dbReference>
<feature type="compositionally biased region" description="Polar residues" evidence="1">
    <location>
        <begin position="49"/>
        <end position="58"/>
    </location>
</feature>
<protein>
    <submittedName>
        <fullName evidence="4">Uncharacterized protein</fullName>
    </submittedName>
</protein>
<dbReference type="EMBL" id="KZ293436">
    <property type="protein sequence ID" value="PBK67466.1"/>
    <property type="molecule type" value="Genomic_DNA"/>
</dbReference>
<feature type="compositionally biased region" description="Polar residues" evidence="1">
    <location>
        <begin position="169"/>
        <end position="182"/>
    </location>
</feature>
<keyword evidence="5" id="KW-1185">Reference proteome</keyword>
<feature type="region of interest" description="Disordered" evidence="1">
    <location>
        <begin position="2276"/>
        <end position="2295"/>
    </location>
</feature>
<evidence type="ECO:0000259" key="2">
    <source>
        <dbReference type="Pfam" id="PF19424"/>
    </source>
</evidence>
<name>A0A2H3BWN6_9AGAR</name>
<dbReference type="Pfam" id="PF19424">
    <property type="entry name" value="UNC80"/>
    <property type="match status" value="1"/>
</dbReference>
<feature type="region of interest" description="Disordered" evidence="1">
    <location>
        <begin position="1"/>
        <end position="133"/>
    </location>
</feature>
<dbReference type="GO" id="GO:0055080">
    <property type="term" value="P:monoatomic cation homeostasis"/>
    <property type="evidence" value="ECO:0007669"/>
    <property type="project" value="TreeGrafter"/>
</dbReference>
<feature type="domain" description="Protein UNC80 C-terminal" evidence="3">
    <location>
        <begin position="1181"/>
        <end position="1285"/>
    </location>
</feature>
<feature type="compositionally biased region" description="Low complexity" evidence="1">
    <location>
        <begin position="20"/>
        <end position="37"/>
    </location>
</feature>
<feature type="compositionally biased region" description="Low complexity" evidence="1">
    <location>
        <begin position="1107"/>
        <end position="1120"/>
    </location>
</feature>
<evidence type="ECO:0000313" key="4">
    <source>
        <dbReference type="EMBL" id="PBK67466.1"/>
    </source>
</evidence>
<feature type="compositionally biased region" description="Low complexity" evidence="1">
    <location>
        <begin position="146"/>
        <end position="168"/>
    </location>
</feature>
<dbReference type="PANTHER" id="PTHR31781:SF1">
    <property type="entry name" value="PROTEIN UNC-80 HOMOLOG"/>
    <property type="match status" value="1"/>
</dbReference>
<accession>A0A2H3BWN6</accession>
<evidence type="ECO:0000256" key="1">
    <source>
        <dbReference type="SAM" id="MobiDB-lite"/>
    </source>
</evidence>
<feature type="region of interest" description="Disordered" evidence="1">
    <location>
        <begin position="1107"/>
        <end position="1133"/>
    </location>
</feature>
<dbReference type="SUPFAM" id="SSF48371">
    <property type="entry name" value="ARM repeat"/>
    <property type="match status" value="1"/>
</dbReference>
<feature type="compositionally biased region" description="Basic and acidic residues" evidence="1">
    <location>
        <begin position="1"/>
        <end position="10"/>
    </location>
</feature>
<dbReference type="GO" id="GO:0005261">
    <property type="term" value="F:monoatomic cation channel activity"/>
    <property type="evidence" value="ECO:0007669"/>
    <property type="project" value="TreeGrafter"/>
</dbReference>
<evidence type="ECO:0000313" key="5">
    <source>
        <dbReference type="Proteomes" id="UP000218334"/>
    </source>
</evidence>
<feature type="compositionally biased region" description="Low complexity" evidence="1">
    <location>
        <begin position="2113"/>
        <end position="2124"/>
    </location>
</feature>
<reference evidence="5" key="1">
    <citation type="journal article" date="2017" name="Nat. Ecol. Evol.">
        <title>Genome expansion and lineage-specific genetic innovations in the forest pathogenic fungi Armillaria.</title>
        <authorList>
            <person name="Sipos G."/>
            <person name="Prasanna A.N."/>
            <person name="Walter M.C."/>
            <person name="O'Connor E."/>
            <person name="Balint B."/>
            <person name="Krizsan K."/>
            <person name="Kiss B."/>
            <person name="Hess J."/>
            <person name="Varga T."/>
            <person name="Slot J."/>
            <person name="Riley R."/>
            <person name="Boka B."/>
            <person name="Rigling D."/>
            <person name="Barry K."/>
            <person name="Lee J."/>
            <person name="Mihaltcheva S."/>
            <person name="LaButti K."/>
            <person name="Lipzen A."/>
            <person name="Waldron R."/>
            <person name="Moloney N.M."/>
            <person name="Sperisen C."/>
            <person name="Kredics L."/>
            <person name="Vagvoelgyi C."/>
            <person name="Patrignani A."/>
            <person name="Fitzpatrick D."/>
            <person name="Nagy I."/>
            <person name="Doyle S."/>
            <person name="Anderson J.B."/>
            <person name="Grigoriev I.V."/>
            <person name="Gueldener U."/>
            <person name="Muensterkoetter M."/>
            <person name="Nagy L.G."/>
        </authorList>
    </citation>
    <scope>NUCLEOTIDE SEQUENCE [LARGE SCALE GENOMIC DNA]</scope>
    <source>
        <strain evidence="5">28-4</strain>
    </source>
</reference>
<dbReference type="STRING" id="1076256.A0A2H3BWN6"/>
<evidence type="ECO:0000259" key="3">
    <source>
        <dbReference type="Pfam" id="PF20262"/>
    </source>
</evidence>
<sequence>MSSKEHEERRRVRGPRRLFSTDSTKTSSSRRSSSDVSLSDDDTRRHNARAQSKFSPLSQLDEVPQEEHEGWMRQGIVDSPLTTPENPFDDVPLPRSESPRPAKPRLEIRTGPSLLSKASASSDNGPLPSPGAARWDHIRQHVLPVSAASSGASRAPSTHVTSSSSSSSQNVSRGPTPKTSRFVQRLGFKQVVEHAREIIVDDNRKFSYEIQKVCWLARHDEPSSAVKIEQHGAPYLPFMSSTSLNMHAPSMSMSQSNKKHDMRRQSMQSLISSPQSTASLKQLYHVLLLHSTPAPDGREAASQLPLENFVLSTLLIPFLTLEKNNRLDEERWFAIEAFEIIRKTWNPLDEIAGVERSMWCIKAALIPPAPIRIRLVTSLWHLTVPPESFSPATSPTTLQGLCQGLFSLLPWVQLHTEEGKLLTQIIHQVRTGSCGEMQKASIESEFNASLVNGDTFQPIRDALVIEALGKCMENSTDADRRWLLVNSLEEQWPITPQDSALSPVLEAIHSRKLNVFARVFCSLLESTSPESNRRANDAQHVIKFLQTRVIPELDRLSAKNLEAKRDVIKSILIMLMAEDMNDVGRWCISIIRRWYRTAGSWKDNFEEGLKLVILEGQWQFIIVILTSLVEVLPQDVRKPVIAFMLPLLNDRLVDNPPPLPCLALTTLFNGLSQAYPQIFYKPLFLCAASVKEVAVVNHLCTITIISRFLPDFWVRDAEMISVAIMSDIGGSGDANGKGKAKEGAWGNARLGQSVLLVELIGKIQGIRRDKENASIPEAAVVEMIKFAVELEARLTLMLQVKERAFMVPPSQRLLFCVLFREIRLLTRSMKGAPWLPQIVSWYISYHNDPEQDAFNNEVNDAVTTIQSLFVMAQDVHSHKRRSTRLLSFALDPATPNANNGLEIFAVLNQQSKLIKSLSKGYISRAMKLLVTMSLLLTPENLRQIGPIVWQRYLDETEASVLASACYLIMQCAEKTSVDLQALIENDLTSADHGTKLRAVRRMSTLSNWRFQIASQHVVSDRQHRPFKLARGPLPFIATDMGSSQYVQDDDYLETKDNLPLEMRKRLAEIGWVEDDTPVNQQMECIRTPMSLLPIQQLDRLDFSNTESFPSSPIVSPASSPQKGSPTLGDASDEVALLRRNSSSGGPMYGVKRRAVFVLTLTRIFPLLASMAFDEDFTIACSARSTVLDLMRNDATLLARPVLDLLVEGSKDISTAVDSLRALLHVQQNLPPSMAHHVFNYLAGFLKHNAKNAITEEALFEYAHIIPIIAKLVPQVNDLSLRDFRRAKIDTYFVPSGALWFPPNSNPYMFPVSAGGTKNHSGDVSPRLIAVTMIRISQNILFLDLLKKNPQDVQLVRKSMSRLTLPSMDDPYEARMLELKDFVPRKGTGSSRTQSRNHKSRAVSVLLSRSYLPLVAQVFRSMSRHLNDRSELAVLVDGLNRILLVHGHDIGIVSQALIAFMVASTRFHRLFISRGGYTLFMPAIIKVYTEAESHSGIRLAIEYAVNRFFAHHGEAFVYQSMDAMAHIMATTNIEAEWVAKSVYALFSSLRKPISPATQDAAGIHNSNKLQEREALLVLTAEEKPQTFLASLRPSGGQGKTPITIDIPEEYEAKRLTVDNFVRLFLTVIAHDLTIIRSEQFLRFLRFLTPHLYHASSSARNVLQQGIEALGMVLLRASSKTKAEALSRLVEEDPQDVAIGEILDQQLHEKSKTPSDFVSMRLQYLYLIVAFTRAGGHLSTQASHRNLELVKLLLRESTNELDNAIASFLADYMKSAFEQGPSRDLKELVAFLKDLAPVVSSYSLTVDFSGVFETICRLCANPQYANDPGFSQLIVTQICPAGLKACALAATEKLLFTLPCRISLVNLASQAVFLWGADIMAEMEKHKPTHDFLAGVLLPFALSMQTATEIDMDRGRLEPWHREAHARAWVRLLSYTMSACQKTRRLADAALFRERSKSQERSPTLGRRKEQLWSFVTALQVLKIIVVRAHRDLSFSLPDMWVRIATFLQSMLSEGSAEFASMSRDYSPTPSPTPSPRSSGLFDATFSQSSYFPPSLHRSSLPQQTFFSPRMIDYCLWSLLELLCIHRTPLILQMRLFMQEKVLALDQDLRSQNTSSSSKDSRPISSVFSKPRRRSGLPSPDISPRIYPSASLSIQDSGLFSLSSRQSMASPISTPMVRDTHRIVHLGLTHQGHSLSVSSRESGQSQAKTTKVRSLSLIKATYRRIRIVQSYMGYQSMLLPLPGDGESGQDASPSTWTKIQALQEVVRETQELIEEFEESQAAESEMTIVDTDQSLGH</sequence>
<gene>
    <name evidence="4" type="ORF">ARMSODRAFT_1085991</name>
</gene>
<dbReference type="Proteomes" id="UP000218334">
    <property type="component" value="Unassembled WGS sequence"/>
</dbReference>
<feature type="domain" description="Protein UNC80 central region" evidence="2">
    <location>
        <begin position="912"/>
        <end position="1012"/>
    </location>
</feature>
<dbReference type="InterPro" id="IPR016024">
    <property type="entry name" value="ARM-type_fold"/>
</dbReference>
<feature type="region of interest" description="Disordered" evidence="1">
    <location>
        <begin position="146"/>
        <end position="182"/>
    </location>
</feature>
<feature type="compositionally biased region" description="Basic and acidic residues" evidence="1">
    <location>
        <begin position="97"/>
        <end position="108"/>
    </location>
</feature>
<organism evidence="4 5">
    <name type="scientific">Armillaria solidipes</name>
    <dbReference type="NCBI Taxonomy" id="1076256"/>
    <lineage>
        <taxon>Eukaryota</taxon>
        <taxon>Fungi</taxon>
        <taxon>Dikarya</taxon>
        <taxon>Basidiomycota</taxon>
        <taxon>Agaricomycotina</taxon>
        <taxon>Agaricomycetes</taxon>
        <taxon>Agaricomycetidae</taxon>
        <taxon>Agaricales</taxon>
        <taxon>Marasmiineae</taxon>
        <taxon>Physalacriaceae</taxon>
        <taxon>Armillaria</taxon>
    </lineage>
</organism>
<dbReference type="InterPro" id="IPR046460">
    <property type="entry name" value="UNC80_C"/>
</dbReference>
<feature type="region of interest" description="Disordered" evidence="1">
    <location>
        <begin position="2109"/>
        <end position="2142"/>
    </location>
</feature>
<proteinExistence type="predicted"/>
<dbReference type="GO" id="GO:0034703">
    <property type="term" value="C:cation channel complex"/>
    <property type="evidence" value="ECO:0007669"/>
    <property type="project" value="TreeGrafter"/>
</dbReference>
<dbReference type="PANTHER" id="PTHR31781">
    <property type="entry name" value="UNC80"/>
    <property type="match status" value="1"/>
</dbReference>
<dbReference type="Pfam" id="PF20262">
    <property type="entry name" value="UNC80_C"/>
    <property type="match status" value="2"/>
</dbReference>
<feature type="domain" description="Protein UNC80 C-terminal" evidence="3">
    <location>
        <begin position="1403"/>
        <end position="1543"/>
    </location>
</feature>